<keyword evidence="1" id="KW-0175">Coiled coil</keyword>
<evidence type="ECO:0000256" key="1">
    <source>
        <dbReference type="SAM" id="Coils"/>
    </source>
</evidence>
<keyword evidence="5" id="KW-1185">Reference proteome</keyword>
<protein>
    <submittedName>
        <fullName evidence="4">13693_t:CDS:1</fullName>
    </submittedName>
</protein>
<dbReference type="InterPro" id="IPR036465">
    <property type="entry name" value="vWFA_dom_sf"/>
</dbReference>
<gene>
    <name evidence="4" type="ORF">FWILDA_LOCUS19</name>
</gene>
<dbReference type="SUPFAM" id="SSF53300">
    <property type="entry name" value="vWA-like"/>
    <property type="match status" value="1"/>
</dbReference>
<dbReference type="CDD" id="cd00198">
    <property type="entry name" value="vWFA"/>
    <property type="match status" value="1"/>
</dbReference>
<feature type="region of interest" description="Disordered" evidence="2">
    <location>
        <begin position="58"/>
        <end position="129"/>
    </location>
</feature>
<evidence type="ECO:0000256" key="2">
    <source>
        <dbReference type="SAM" id="MobiDB-lite"/>
    </source>
</evidence>
<dbReference type="PANTHER" id="PTHR22796">
    <property type="entry name" value="URG4-RELATED"/>
    <property type="match status" value="1"/>
</dbReference>
<comment type="caution">
    <text evidence="4">The sequence shown here is derived from an EMBL/GenBank/DDBJ whole genome shotgun (WGS) entry which is preliminary data.</text>
</comment>
<dbReference type="PANTHER" id="PTHR22796:SF1">
    <property type="entry name" value="VWFA DOMAIN-CONTAINING PROTEIN"/>
    <property type="match status" value="1"/>
</dbReference>
<dbReference type="EMBL" id="CAMKVN010000002">
    <property type="protein sequence ID" value="CAI2161359.1"/>
    <property type="molecule type" value="Genomic_DNA"/>
</dbReference>
<dbReference type="SMART" id="SM00327">
    <property type="entry name" value="VWA"/>
    <property type="match status" value="1"/>
</dbReference>
<name>A0A9W4WH67_9GLOM</name>
<evidence type="ECO:0000313" key="5">
    <source>
        <dbReference type="Proteomes" id="UP001153678"/>
    </source>
</evidence>
<reference evidence="4" key="1">
    <citation type="submission" date="2022-08" db="EMBL/GenBank/DDBJ databases">
        <authorList>
            <person name="Kallberg Y."/>
            <person name="Tangrot J."/>
            <person name="Rosling A."/>
        </authorList>
    </citation>
    <scope>NUCLEOTIDE SEQUENCE</scope>
    <source>
        <strain evidence="4">Wild A</strain>
    </source>
</reference>
<dbReference type="OrthoDB" id="2343366at2759"/>
<feature type="compositionally biased region" description="Polar residues" evidence="2">
    <location>
        <begin position="32"/>
        <end position="43"/>
    </location>
</feature>
<sequence length="2310" mass="266597">MRVQGSTITPENSYDLEMEYTDMNDSAVLVSPHTSTPPSTIDLTQDENEMGFTRNIDQMEVDSTDNDSNDDDSNDEVSNDEVSSNDEDSNDEDFNDEASSNELECRDEASFNDSQDRDEASSNESECREPYKYGKDLAEYVPGLYRLLDLCKDDGTNGFVDKITISRDYLEKLCNNYVQSSFKSISEIDFVKLNAISIHLIGCYGNHALIAGLLKKKEIIDQQIYEALVASNSSSDNTNKSTLRPGIYLLVVSHELGLVIHWPEVGCYEENASSQCKKNMTNLHRYLTKLTDHQLCLMDSKDLESFDWNLDCSDNSERDSDDENGSHYKFEVKLIQEEQEDFKLQPGFKVDLPDKVKTEINNLAYDDISLHPIVVESSSGRSFATRQLAFRLCTSTPTIPQNEFAREIQKKLRNRMLLFDREKMNMKSLEIFIKHGLSMEDELLSNLRNAIAVAKLRFEKKKDQERNAIKKDSELISNMAWEKLRASYSQFEQMLESPSQENINDYDLERIRSNYLKIDEQIDGKIGINSKAWIRLKRRYYLNMIIIVEVLTMIKNNGNSNEILTESAIDLYYTIFMDDENDAHKLISKYGERLSSLANNLPTFFANISFTPENIIRIVADSIKRANETSDINFIQEFMNLSFFDGFNGIKNKVVGAFFEEYQKWRKSVFPSNIKDILPKSSINKQVLEKLNYEFEKEVLEIQAREFQRICDLLEEKYKNGSMRLKIINITESENGFRFHHEIEEILTEQLHITIYETTLEHSDTLRLQEDEFYVPNIALKRGEVASFHLDPRVYDIRKISQFENRKFLLVLYNKKSQKIEIFLDTAERLAQNFKSTHSFKPIKTLSVDDKFLIAINDSKKLIAIYHIKKAELDVFNFIEGQALYPRNPKIQLKHWYNNDAPTIQHFLFINSTEELCFVEKSGRTRIFNLINQQFRPTTCDLPSDATKVLSSPDGSCIVAFVREKSGPKTANVDDHTENEYTDSEDDGTDVFTNKTKEICRAYVYFCTTFGYSNFKVINLPPTIQSLEFLQFSCINRLQTHLMSLDLKNGRFGSSIVKITLEKTQYRFQKQKQTLGSARLIDSNHKYAHIEGKNTHFQSDQNVQRGEYIVLMGERFKVIDVISDTKLRVTGNFKPTSKFNSWTEFRIEPKTKLNGLIDAYRLMFEKYPVESYVDPDQNRSLNLQIVLDIEDEDVDKYCEKFEDYINETFEGLKRSTKKPTSILKKFSTSVITFQELHIEHLKRYSNYKLGEWIIQLCCLIPIQIAIARNNLFQPLRDGLSSNDIVHDDGSSHHVDSIAKNISFGWYEGIFKYFGDKKVKVVSSMGEQSCGKSFMLNHLVGTTFDGSAMRCVDGVWMSLVNTKEYIYVTLNFEGLNFLEKSSQEDMFLTLFNTVISNIILFKNQFAVNKDMSSMFQRFQDGAMLFDPDPKVFQARLCIIIKDVPKADKEDIVREFQSKISQLVSEGGKDNFISRMYKGGLDIIPWPMFNDAGWFKTLSNVNKDLEKQKAKYDNARTFLQNTKLIMAKLKICDWGSLDESLIQIRVATLKGLLSISVSYGLEQKSPDVEPLKNHDTGEPIEDPMHKLSKILYDFEGSDDDILPDTDIQLYEDSSSFVELSEDLRDYFESNVQSRQDSSDDTKWFYNLSRFFRYIVDRRVARVTDWYRQNTTNFPQDNSDIVNGRFAMKHELDNLERFWTLCGLTCYQCGLKCVKNREHEDEHDCLTDHKCHLYCHFSDQHNVKLIPSCNYKAGHEGIHICNKLKVHQLCGQKCSLHNKRNCLKVCAKKKGHHDEHLCQSTRHFCEESCSLSTKSHKGEAYKCPNKCVIPCEDQHEIHRCEDETCPIQDEHQCRELCEESGICKVVIAKQGVNKESEKELLTKYVQSSERLKCIKKIPQNEFKHPGKHSHEEDGFHFCDAKCQFCECFCTLPYGHTQLHDTKHGNMIQIDFNEDDEYAGYKSIGNQGNFYCKDLGRHRHIDYCQNEKACKSGKSGQDIQHITNDKPNHDKPLDFISHRLFWERTGFKDPYSVQEQQEFAKCDHECSDEKHSQGSTSTPIKSFCELPLFHAPFDPSSNPPNNYGHISSDGHYYNCENPDTREAAAFHIVFVLDRSESMSYNDIKPSHWSSIFKEMKANHNNRLGAAYNAVYQFMETRLTSTQDNQNQSSPVLRDSVSLILFDHNVIVPFENRNLTESGALLTTMLQYKTGGGKNFDLAIRKAGDLIYSYFDPTKTNVIILLSDGECGIPTNQLKISINNDSQSQSLEEMARIAQSYHPPNTSSDALRCQFVRTTNEPNLVNHFTSVAESLKKHT</sequence>
<feature type="domain" description="VWFA" evidence="3">
    <location>
        <begin position="2103"/>
        <end position="2241"/>
    </location>
</feature>
<accession>A0A9W4WH67</accession>
<dbReference type="InterPro" id="IPR027417">
    <property type="entry name" value="P-loop_NTPase"/>
</dbReference>
<dbReference type="PROSITE" id="PS50234">
    <property type="entry name" value="VWFA"/>
    <property type="match status" value="1"/>
</dbReference>
<feature type="coiled-coil region" evidence="1">
    <location>
        <begin position="1493"/>
        <end position="1520"/>
    </location>
</feature>
<feature type="compositionally biased region" description="Acidic residues" evidence="2">
    <location>
        <begin position="59"/>
        <end position="96"/>
    </location>
</feature>
<feature type="compositionally biased region" description="Basic and acidic residues" evidence="2">
    <location>
        <begin position="103"/>
        <end position="129"/>
    </location>
</feature>
<evidence type="ECO:0000259" key="3">
    <source>
        <dbReference type="PROSITE" id="PS50234"/>
    </source>
</evidence>
<dbReference type="Pfam" id="PF13519">
    <property type="entry name" value="VWA_2"/>
    <property type="match status" value="1"/>
</dbReference>
<dbReference type="Gene3D" id="3.40.50.410">
    <property type="entry name" value="von Willebrand factor, type A domain"/>
    <property type="match status" value="1"/>
</dbReference>
<feature type="region of interest" description="Disordered" evidence="2">
    <location>
        <begin position="25"/>
        <end position="46"/>
    </location>
</feature>
<dbReference type="Gene3D" id="3.40.50.300">
    <property type="entry name" value="P-loop containing nucleotide triphosphate hydrolases"/>
    <property type="match status" value="1"/>
</dbReference>
<organism evidence="4 5">
    <name type="scientific">Funneliformis geosporum</name>
    <dbReference type="NCBI Taxonomy" id="1117311"/>
    <lineage>
        <taxon>Eukaryota</taxon>
        <taxon>Fungi</taxon>
        <taxon>Fungi incertae sedis</taxon>
        <taxon>Mucoromycota</taxon>
        <taxon>Glomeromycotina</taxon>
        <taxon>Glomeromycetes</taxon>
        <taxon>Glomerales</taxon>
        <taxon>Glomeraceae</taxon>
        <taxon>Funneliformis</taxon>
    </lineage>
</organism>
<dbReference type="Proteomes" id="UP001153678">
    <property type="component" value="Unassembled WGS sequence"/>
</dbReference>
<proteinExistence type="predicted"/>
<dbReference type="InterPro" id="IPR002035">
    <property type="entry name" value="VWF_A"/>
</dbReference>
<evidence type="ECO:0000313" key="4">
    <source>
        <dbReference type="EMBL" id="CAI2161359.1"/>
    </source>
</evidence>